<evidence type="ECO:0000313" key="2">
    <source>
        <dbReference type="Proteomes" id="UP001500724"/>
    </source>
</evidence>
<organism evidence="1 2">
    <name type="scientific">Streptomyces thermocarboxydovorans</name>
    <dbReference type="NCBI Taxonomy" id="59298"/>
    <lineage>
        <taxon>Bacteria</taxon>
        <taxon>Bacillati</taxon>
        <taxon>Actinomycetota</taxon>
        <taxon>Actinomycetes</taxon>
        <taxon>Kitasatosporales</taxon>
        <taxon>Streptomycetaceae</taxon>
        <taxon>Streptomyces</taxon>
    </lineage>
</organism>
<evidence type="ECO:0000313" key="1">
    <source>
        <dbReference type="EMBL" id="GAA0670842.1"/>
    </source>
</evidence>
<keyword evidence="2" id="KW-1185">Reference proteome</keyword>
<accession>A0ABN1HWK3</accession>
<reference evidence="1 2" key="1">
    <citation type="journal article" date="2019" name="Int. J. Syst. Evol. Microbiol.">
        <title>The Global Catalogue of Microorganisms (GCM) 10K type strain sequencing project: providing services to taxonomists for standard genome sequencing and annotation.</title>
        <authorList>
            <consortium name="The Broad Institute Genomics Platform"/>
            <consortium name="The Broad Institute Genome Sequencing Center for Infectious Disease"/>
            <person name="Wu L."/>
            <person name="Ma J."/>
        </authorList>
    </citation>
    <scope>NUCLEOTIDE SEQUENCE [LARGE SCALE GENOMIC DNA]</scope>
    <source>
        <strain evidence="1 2">JCM 10367</strain>
    </source>
</reference>
<gene>
    <name evidence="1" type="ORF">GCM10009535_58230</name>
</gene>
<proteinExistence type="predicted"/>
<dbReference type="EMBL" id="BAAAGU010000097">
    <property type="protein sequence ID" value="GAA0670842.1"/>
    <property type="molecule type" value="Genomic_DNA"/>
</dbReference>
<protein>
    <submittedName>
        <fullName evidence="1">Uncharacterized protein</fullName>
    </submittedName>
</protein>
<dbReference type="Proteomes" id="UP001500724">
    <property type="component" value="Unassembled WGS sequence"/>
</dbReference>
<comment type="caution">
    <text evidence="1">The sequence shown here is derived from an EMBL/GenBank/DDBJ whole genome shotgun (WGS) entry which is preliminary data.</text>
</comment>
<name>A0ABN1HWK3_9ACTN</name>
<sequence length="62" mass="6959">MRTPVYKYVINKDLSSQREVEATGFATVGDYIDFYDIGDGGDNVVTLRIRAARVDTVERITS</sequence>